<accession>A0A397SYY9</accession>
<reference evidence="1 2" key="1">
    <citation type="submission" date="2018-06" db="EMBL/GenBank/DDBJ databases">
        <title>Comparative genomics reveals the genomic features of Rhizophagus irregularis, R. cerebriforme, R. diaphanum and Gigaspora rosea, and their symbiotic lifestyle signature.</title>
        <authorList>
            <person name="Morin E."/>
            <person name="San Clemente H."/>
            <person name="Chen E.C.H."/>
            <person name="De La Providencia I."/>
            <person name="Hainaut M."/>
            <person name="Kuo A."/>
            <person name="Kohler A."/>
            <person name="Murat C."/>
            <person name="Tang N."/>
            <person name="Roy S."/>
            <person name="Loubradou J."/>
            <person name="Henrissat B."/>
            <person name="Grigoriev I.V."/>
            <person name="Corradi N."/>
            <person name="Roux C."/>
            <person name="Martin F.M."/>
        </authorList>
    </citation>
    <scope>NUCLEOTIDE SEQUENCE [LARGE SCALE GENOMIC DNA]</scope>
    <source>
        <strain evidence="1 2">DAOM 227022</strain>
    </source>
</reference>
<name>A0A397SYY9_9GLOM</name>
<feature type="non-terminal residue" evidence="1">
    <location>
        <position position="153"/>
    </location>
</feature>
<dbReference type="EMBL" id="QKYT01000186">
    <property type="protein sequence ID" value="RIA90249.1"/>
    <property type="molecule type" value="Genomic_DNA"/>
</dbReference>
<keyword evidence="2" id="KW-1185">Reference proteome</keyword>
<dbReference type="OrthoDB" id="2323207at2759"/>
<evidence type="ECO:0000313" key="2">
    <source>
        <dbReference type="Proteomes" id="UP000265703"/>
    </source>
</evidence>
<gene>
    <name evidence="1" type="ORF">C1645_823569</name>
</gene>
<protein>
    <submittedName>
        <fullName evidence="1">Uncharacterized protein</fullName>
    </submittedName>
</protein>
<dbReference type="AlphaFoldDB" id="A0A397SYY9"/>
<comment type="caution">
    <text evidence="1">The sequence shown here is derived from an EMBL/GenBank/DDBJ whole genome shotgun (WGS) entry which is preliminary data.</text>
</comment>
<dbReference type="Proteomes" id="UP000265703">
    <property type="component" value="Unassembled WGS sequence"/>
</dbReference>
<evidence type="ECO:0000313" key="1">
    <source>
        <dbReference type="EMBL" id="RIA90249.1"/>
    </source>
</evidence>
<proteinExistence type="predicted"/>
<sequence length="153" mass="18412">MNSIKNFFRHQIEQKYLSDDVFEQIKHFNCRHLTKEQKLLIDKLISNKKLQKRYKKYGLCKECKQPNTGYQYCQSCNLSEDVIEQIKDFKHLWLTEEQKLLIDKLITNEELKERYKKYGLCKECKQPNTGGWGGWWCQSCSAKQIDQKYLSDD</sequence>
<organism evidence="1 2">
    <name type="scientific">Glomus cerebriforme</name>
    <dbReference type="NCBI Taxonomy" id="658196"/>
    <lineage>
        <taxon>Eukaryota</taxon>
        <taxon>Fungi</taxon>
        <taxon>Fungi incertae sedis</taxon>
        <taxon>Mucoromycota</taxon>
        <taxon>Glomeromycotina</taxon>
        <taxon>Glomeromycetes</taxon>
        <taxon>Glomerales</taxon>
        <taxon>Glomeraceae</taxon>
        <taxon>Glomus</taxon>
    </lineage>
</organism>